<keyword evidence="1" id="KW-0547">Nucleotide-binding</keyword>
<dbReference type="InterPro" id="IPR017871">
    <property type="entry name" value="ABC_transporter-like_CS"/>
</dbReference>
<accession>A0A363D3J8</accession>
<dbReference type="SUPFAM" id="SSF52540">
    <property type="entry name" value="P-loop containing nucleoside triphosphate hydrolases"/>
    <property type="match status" value="2"/>
</dbReference>
<dbReference type="SMART" id="SM00382">
    <property type="entry name" value="AAA"/>
    <property type="match status" value="2"/>
</dbReference>
<name>A0A363D3J8_9BACT</name>
<dbReference type="RefSeq" id="WP_108558254.1">
    <property type="nucleotide sequence ID" value="NZ_MUXE01000003.1"/>
</dbReference>
<evidence type="ECO:0000313" key="5">
    <source>
        <dbReference type="Proteomes" id="UP000251135"/>
    </source>
</evidence>
<gene>
    <name evidence="4" type="ORF">B0174_03435</name>
</gene>
<dbReference type="Pfam" id="PF00005">
    <property type="entry name" value="ABC_tran"/>
    <property type="match status" value="2"/>
</dbReference>
<dbReference type="PANTHER" id="PTHR43038:SF3">
    <property type="entry name" value="ABC TRANSPORTER G FAMILY MEMBER 20 ISOFORM X1"/>
    <property type="match status" value="1"/>
</dbReference>
<keyword evidence="2 4" id="KW-0067">ATP-binding</keyword>
<dbReference type="GO" id="GO:0005524">
    <property type="term" value="F:ATP binding"/>
    <property type="evidence" value="ECO:0007669"/>
    <property type="project" value="UniProtKB-KW"/>
</dbReference>
<dbReference type="InterPro" id="IPR003593">
    <property type="entry name" value="AAA+_ATPase"/>
</dbReference>
<comment type="caution">
    <text evidence="4">The sequence shown here is derived from an EMBL/GenBank/DDBJ whole genome shotgun (WGS) entry which is preliminary data.</text>
</comment>
<sequence length="566" mass="63733">MSILCVKNLSKSFEKQKALNNISLEIKPNKITGIVGPDGAGKTTLLRILSGLLSFQAQKVEVLDLDLNTNIQTIQEQIGYMPQKFGLYEDLTVEENLRLFADLQSIPLDNLQNRIDELLHFTSLYDFKDFLAKNLSGGMKQKLGLASALIKKPKLLLLDEPGVGVDPISRKELWSMVENLTKENVTVLWSTAYLDEAELCDEVLLLNEGNILFFGNPDILKDSMKDRVFDIIGEIKDKRETLQLALKYDYIKDALILGNSIKLICDESKLLPQLEDIKASNCIYKKSIPTFEDGFMNILKANFDGVSKLAEQIEPIKTQEDTVIKVKNLTKKFGSFVATENISFDIKKGEIFGLLGPNGAGKSTTFKMLCGLVKPTSGEASVLGYNFMDSSLKARRRIGYMSQKFSLYADISVYENLKFYAGIYGLKFEKKSKKIANMLDIFDLLRFKNTHAKDLPLGYKQRLALACAVMHDPAVLFLDEPTSGVDPITRREFWNHIYAMVQKGMTIMVTTHFMQEAEYCDQIALIYKGKAIAIDSPHELILKISPTATMQEAFIELIKRSDDVQN</sequence>
<dbReference type="AlphaFoldDB" id="A0A363D3J8"/>
<evidence type="ECO:0000313" key="4">
    <source>
        <dbReference type="EMBL" id="PUE65892.1"/>
    </source>
</evidence>
<feature type="domain" description="ABC transporter" evidence="3">
    <location>
        <begin position="4"/>
        <end position="233"/>
    </location>
</feature>
<reference evidence="4 5" key="1">
    <citation type="submission" date="2017-02" db="EMBL/GenBank/DDBJ databases">
        <title>Arcobacter caeni sp. nov, a new Arcobacter species isolated from reclaimed water.</title>
        <authorList>
            <person name="Figueras M.J."/>
            <person name="Perez-Cataluna A."/>
            <person name="Salas-Masso N."/>
        </authorList>
    </citation>
    <scope>NUCLEOTIDE SEQUENCE [LARGE SCALE GENOMIC DNA]</scope>
    <source>
        <strain evidence="4 5">RW17-10</strain>
    </source>
</reference>
<protein>
    <submittedName>
        <fullName evidence="4">Multidrug ABC transporter ATP-binding protein</fullName>
    </submittedName>
</protein>
<dbReference type="InterPro" id="IPR027417">
    <property type="entry name" value="P-loop_NTPase"/>
</dbReference>
<proteinExistence type="predicted"/>
<dbReference type="PROSITE" id="PS50893">
    <property type="entry name" value="ABC_TRANSPORTER_2"/>
    <property type="match status" value="2"/>
</dbReference>
<dbReference type="PANTHER" id="PTHR43038">
    <property type="entry name" value="ATP-BINDING CASSETTE, SUB-FAMILY H, MEMBER 1"/>
    <property type="match status" value="1"/>
</dbReference>
<evidence type="ECO:0000256" key="2">
    <source>
        <dbReference type="ARBA" id="ARBA00022840"/>
    </source>
</evidence>
<dbReference type="CDD" id="cd03230">
    <property type="entry name" value="ABC_DR_subfamily_A"/>
    <property type="match status" value="1"/>
</dbReference>
<dbReference type="EMBL" id="MUXE01000003">
    <property type="protein sequence ID" value="PUE65892.1"/>
    <property type="molecule type" value="Genomic_DNA"/>
</dbReference>
<feature type="domain" description="ABC transporter" evidence="3">
    <location>
        <begin position="324"/>
        <end position="553"/>
    </location>
</feature>
<dbReference type="PROSITE" id="PS00211">
    <property type="entry name" value="ABC_TRANSPORTER_1"/>
    <property type="match status" value="1"/>
</dbReference>
<evidence type="ECO:0000259" key="3">
    <source>
        <dbReference type="PROSITE" id="PS50893"/>
    </source>
</evidence>
<organism evidence="4 5">
    <name type="scientific">Arcobacter caeni</name>
    <dbReference type="NCBI Taxonomy" id="1912877"/>
    <lineage>
        <taxon>Bacteria</taxon>
        <taxon>Pseudomonadati</taxon>
        <taxon>Campylobacterota</taxon>
        <taxon>Epsilonproteobacteria</taxon>
        <taxon>Campylobacterales</taxon>
        <taxon>Arcobacteraceae</taxon>
        <taxon>Arcobacter</taxon>
    </lineage>
</organism>
<dbReference type="InterPro" id="IPR003439">
    <property type="entry name" value="ABC_transporter-like_ATP-bd"/>
</dbReference>
<dbReference type="Gene3D" id="3.40.50.300">
    <property type="entry name" value="P-loop containing nucleotide triphosphate hydrolases"/>
    <property type="match status" value="2"/>
</dbReference>
<dbReference type="GO" id="GO:0016887">
    <property type="term" value="F:ATP hydrolysis activity"/>
    <property type="evidence" value="ECO:0007669"/>
    <property type="project" value="InterPro"/>
</dbReference>
<evidence type="ECO:0000256" key="1">
    <source>
        <dbReference type="ARBA" id="ARBA00022741"/>
    </source>
</evidence>
<keyword evidence="5" id="KW-1185">Reference proteome</keyword>
<dbReference type="OrthoDB" id="9809450at2"/>
<dbReference type="Proteomes" id="UP000251135">
    <property type="component" value="Unassembled WGS sequence"/>
</dbReference>